<dbReference type="Pfam" id="PF07714">
    <property type="entry name" value="PK_Tyr_Ser-Thr"/>
    <property type="match status" value="1"/>
</dbReference>
<evidence type="ECO:0000256" key="7">
    <source>
        <dbReference type="ARBA" id="ARBA00022777"/>
    </source>
</evidence>
<evidence type="ECO:0000256" key="3">
    <source>
        <dbReference type="ARBA" id="ARBA00022679"/>
    </source>
</evidence>
<dbReference type="PROSITE" id="PS50011">
    <property type="entry name" value="PROTEIN_KINASE_DOM"/>
    <property type="match status" value="1"/>
</dbReference>
<keyword evidence="9 14" id="KW-1133">Transmembrane helix</keyword>
<keyword evidence="8 12" id="KW-0067">ATP-binding</keyword>
<protein>
    <submittedName>
        <fullName evidence="17">Kinase</fullName>
    </submittedName>
</protein>
<dbReference type="PROSITE" id="PS00108">
    <property type="entry name" value="PROTEIN_KINASE_ST"/>
    <property type="match status" value="1"/>
</dbReference>
<dbReference type="EMBL" id="GGEC01020893">
    <property type="protein sequence ID" value="MBX01377.1"/>
    <property type="molecule type" value="Transcribed_RNA"/>
</dbReference>
<dbReference type="InterPro" id="IPR024788">
    <property type="entry name" value="Malectin-like_Carb-bd_dom"/>
</dbReference>
<evidence type="ECO:0000256" key="12">
    <source>
        <dbReference type="PROSITE-ProRule" id="PRU10141"/>
    </source>
</evidence>
<evidence type="ECO:0000256" key="4">
    <source>
        <dbReference type="ARBA" id="ARBA00022692"/>
    </source>
</evidence>
<dbReference type="PANTHER" id="PTHR47989:SF62">
    <property type="entry name" value="OS05G0423500 PROTEIN"/>
    <property type="match status" value="1"/>
</dbReference>
<dbReference type="SMART" id="SM00220">
    <property type="entry name" value="S_TKc"/>
    <property type="match status" value="1"/>
</dbReference>
<feature type="signal peptide" evidence="15">
    <location>
        <begin position="1"/>
        <end position="30"/>
    </location>
</feature>
<dbReference type="FunFam" id="3.30.200.20:FF:000039">
    <property type="entry name" value="receptor-like protein kinase FERONIA"/>
    <property type="match status" value="1"/>
</dbReference>
<dbReference type="FunFam" id="2.60.120.430:FF:000001">
    <property type="entry name" value="Receptor-like protein kinase FERONIA"/>
    <property type="match status" value="1"/>
</dbReference>
<proteinExistence type="predicted"/>
<dbReference type="Gene3D" id="1.10.510.10">
    <property type="entry name" value="Transferase(Phosphotransferase) domain 1"/>
    <property type="match status" value="1"/>
</dbReference>
<keyword evidence="7 17" id="KW-0418">Kinase</keyword>
<evidence type="ECO:0000313" key="17">
    <source>
        <dbReference type="EMBL" id="MBX01377.1"/>
    </source>
</evidence>
<feature type="transmembrane region" description="Helical" evidence="14">
    <location>
        <begin position="427"/>
        <end position="453"/>
    </location>
</feature>
<dbReference type="Gene3D" id="2.60.120.430">
    <property type="entry name" value="Galactose-binding lectin"/>
    <property type="match status" value="2"/>
</dbReference>
<feature type="region of interest" description="Disordered" evidence="13">
    <location>
        <begin position="820"/>
        <end position="840"/>
    </location>
</feature>
<evidence type="ECO:0000256" key="9">
    <source>
        <dbReference type="ARBA" id="ARBA00022989"/>
    </source>
</evidence>
<evidence type="ECO:0000259" key="16">
    <source>
        <dbReference type="PROSITE" id="PS50011"/>
    </source>
</evidence>
<dbReference type="GO" id="GO:0005524">
    <property type="term" value="F:ATP binding"/>
    <property type="evidence" value="ECO:0007669"/>
    <property type="project" value="UniProtKB-UniRule"/>
</dbReference>
<organism evidence="17">
    <name type="scientific">Rhizophora mucronata</name>
    <name type="common">Asiatic mangrove</name>
    <dbReference type="NCBI Taxonomy" id="61149"/>
    <lineage>
        <taxon>Eukaryota</taxon>
        <taxon>Viridiplantae</taxon>
        <taxon>Streptophyta</taxon>
        <taxon>Embryophyta</taxon>
        <taxon>Tracheophyta</taxon>
        <taxon>Spermatophyta</taxon>
        <taxon>Magnoliopsida</taxon>
        <taxon>eudicotyledons</taxon>
        <taxon>Gunneridae</taxon>
        <taxon>Pentapetalae</taxon>
        <taxon>rosids</taxon>
        <taxon>fabids</taxon>
        <taxon>Malpighiales</taxon>
        <taxon>Rhizophoraceae</taxon>
        <taxon>Rhizophora</taxon>
    </lineage>
</organism>
<dbReference type="InterPro" id="IPR011009">
    <property type="entry name" value="Kinase-like_dom_sf"/>
</dbReference>
<dbReference type="GO" id="GO:0016020">
    <property type="term" value="C:membrane"/>
    <property type="evidence" value="ECO:0007669"/>
    <property type="project" value="UniProtKB-SubCell"/>
</dbReference>
<feature type="binding site" evidence="12">
    <location>
        <position position="547"/>
    </location>
    <ligand>
        <name>ATP</name>
        <dbReference type="ChEBI" id="CHEBI:30616"/>
    </ligand>
</feature>
<name>A0A2P2K6N6_RHIMU</name>
<keyword evidence="10 14" id="KW-0472">Membrane</keyword>
<keyword evidence="6 12" id="KW-0547">Nucleotide-binding</keyword>
<feature type="domain" description="Protein kinase" evidence="16">
    <location>
        <begin position="519"/>
        <end position="791"/>
    </location>
</feature>
<evidence type="ECO:0000256" key="6">
    <source>
        <dbReference type="ARBA" id="ARBA00022741"/>
    </source>
</evidence>
<evidence type="ECO:0000256" key="8">
    <source>
        <dbReference type="ARBA" id="ARBA00022840"/>
    </source>
</evidence>
<evidence type="ECO:0000256" key="15">
    <source>
        <dbReference type="SAM" id="SignalP"/>
    </source>
</evidence>
<sequence length="840" mass="93670">MVMKNVRRREIFFYLLFLVVILVCVRSGEAQSSSFLINCGSNTSVNVDNRRWIGDLVPNNNLTLSSAGISASGDPTFGPLYGTARIITTDLNYTFEGLQGNYFVRFHLCPLNFNNYNVNESSFSIMANGLKLVSDLSVPGEISHKNLYFQKVKSNASSFLLVKEYILAIGMDALVIEFIPSKGSFGFMNAIEIVPVVHGLLPDSVSRVGGNGINLNLSGRAIETMYRLNVGGPEIKPSRDSDLWRTWEMDSSYMITANAGFDINNSSNITYASSNDSFLAPLLVYETARIMSNTEVSEKRFNMSWKFEVHPDFDYLIRLHFCELQYDKVNHRIFRIYINNRTAAENFDVYLRAGGKNKAYHQDYVDAISTRIDTLWIQLGPDTTGSASGTDALLNGLEIFKLSKNGNLAYAGRSSSTENSVKKSKSWTLWVGIGGGVASCLIFVITAALVFCFCKKHRHEPNATKNTSPAWQPLFLHGTTVNSIANVKGGSQNPSGSMAPTRVGRRFSLAEIFLATNNFDESLVIGVGGFGKVYKGEIEDGTLAAIKRANPQSEQGLAEFETEIEMLSKLRHKHLVSLIGFCEEQNEMILVYEYMANGTLRSHLFGSDLPPLTWKQRLEACIGAAQGLHYLHTGADRGIIHRDVKTSNILLDEDFVAKMSDFGLSKTGPACDHTHVSTAVKGSFGYLDPEYFRRQKLTEKSDVYSVGVVLFEVVCARAVINPSLPKDQINLVEWAMRWQQQRSIETIIDPHLRGNYCPESLKKFGQIAEKCVADEGRNRPTIGEVLWHLEYVLQLQEAWMHTNAKENSCSSIQATEVRETDDGTQPLYMDEETNKCQNEG</sequence>
<dbReference type="PANTHER" id="PTHR47989">
    <property type="entry name" value="OS01G0750732 PROTEIN"/>
    <property type="match status" value="1"/>
</dbReference>
<dbReference type="Gene3D" id="3.30.200.20">
    <property type="entry name" value="Phosphorylase Kinase, domain 1"/>
    <property type="match status" value="1"/>
</dbReference>
<dbReference type="PROSITE" id="PS00107">
    <property type="entry name" value="PROTEIN_KINASE_ATP"/>
    <property type="match status" value="1"/>
</dbReference>
<comment type="subcellular location">
    <subcellularLocation>
        <location evidence="1">Membrane</location>
        <topology evidence="1">Single-pass membrane protein</topology>
    </subcellularLocation>
</comment>
<accession>A0A2P2K6N6</accession>
<keyword evidence="3" id="KW-0808">Transferase</keyword>
<evidence type="ECO:0000256" key="1">
    <source>
        <dbReference type="ARBA" id="ARBA00004167"/>
    </source>
</evidence>
<evidence type="ECO:0000256" key="2">
    <source>
        <dbReference type="ARBA" id="ARBA00022527"/>
    </source>
</evidence>
<evidence type="ECO:0000256" key="14">
    <source>
        <dbReference type="SAM" id="Phobius"/>
    </source>
</evidence>
<evidence type="ECO:0000256" key="5">
    <source>
        <dbReference type="ARBA" id="ARBA00022729"/>
    </source>
</evidence>
<reference evidence="17" key="1">
    <citation type="submission" date="2018-02" db="EMBL/GenBank/DDBJ databases">
        <title>Rhizophora mucronata_Transcriptome.</title>
        <authorList>
            <person name="Meera S.P."/>
            <person name="Sreeshan A."/>
            <person name="Augustine A."/>
        </authorList>
    </citation>
    <scope>NUCLEOTIDE SEQUENCE</scope>
    <source>
        <tissue evidence="17">Leaf</tissue>
    </source>
</reference>
<evidence type="ECO:0000256" key="13">
    <source>
        <dbReference type="SAM" id="MobiDB-lite"/>
    </source>
</evidence>
<keyword evidence="4 14" id="KW-0812">Transmembrane</keyword>
<evidence type="ECO:0000256" key="11">
    <source>
        <dbReference type="ARBA" id="ARBA00023180"/>
    </source>
</evidence>
<dbReference type="InterPro" id="IPR017441">
    <property type="entry name" value="Protein_kinase_ATP_BS"/>
</dbReference>
<dbReference type="GO" id="GO:0004674">
    <property type="term" value="F:protein serine/threonine kinase activity"/>
    <property type="evidence" value="ECO:0007669"/>
    <property type="project" value="UniProtKB-KW"/>
</dbReference>
<dbReference type="InterPro" id="IPR001245">
    <property type="entry name" value="Ser-Thr/Tyr_kinase_cat_dom"/>
</dbReference>
<keyword evidence="5 15" id="KW-0732">Signal</keyword>
<keyword evidence="11" id="KW-0325">Glycoprotein</keyword>
<dbReference type="AlphaFoldDB" id="A0A2P2K6N6"/>
<dbReference type="InterPro" id="IPR008271">
    <property type="entry name" value="Ser/Thr_kinase_AS"/>
</dbReference>
<dbReference type="SUPFAM" id="SSF56112">
    <property type="entry name" value="Protein kinase-like (PK-like)"/>
    <property type="match status" value="1"/>
</dbReference>
<evidence type="ECO:0000256" key="10">
    <source>
        <dbReference type="ARBA" id="ARBA00023136"/>
    </source>
</evidence>
<feature type="chain" id="PRO_5015172891" evidence="15">
    <location>
        <begin position="31"/>
        <end position="840"/>
    </location>
</feature>
<dbReference type="Pfam" id="PF12819">
    <property type="entry name" value="Malectin_like"/>
    <property type="match status" value="1"/>
</dbReference>
<dbReference type="FunFam" id="1.10.510.10:FF:000058">
    <property type="entry name" value="Receptor-like protein kinase FERONIA"/>
    <property type="match status" value="1"/>
</dbReference>
<dbReference type="InterPro" id="IPR000719">
    <property type="entry name" value="Prot_kinase_dom"/>
</dbReference>
<keyword evidence="2" id="KW-0723">Serine/threonine-protein kinase</keyword>
<dbReference type="CDD" id="cd14066">
    <property type="entry name" value="STKc_IRAK"/>
    <property type="match status" value="1"/>
</dbReference>